<comment type="similarity">
    <text evidence="2 6">Belongs to the acyl-CoA dehydrogenase family.</text>
</comment>
<dbReference type="EC" id="1.-.-.-" evidence="10"/>
<dbReference type="CDD" id="cd00567">
    <property type="entry name" value="ACAD"/>
    <property type="match status" value="1"/>
</dbReference>
<dbReference type="Gene3D" id="1.20.140.10">
    <property type="entry name" value="Butyryl-CoA Dehydrogenase, subunit A, domain 3"/>
    <property type="match status" value="1"/>
</dbReference>
<dbReference type="InterPro" id="IPR036250">
    <property type="entry name" value="AcylCo_DH-like_C"/>
</dbReference>
<dbReference type="PIRSF" id="PIRSF016578">
    <property type="entry name" value="HsaA"/>
    <property type="match status" value="1"/>
</dbReference>
<evidence type="ECO:0000256" key="6">
    <source>
        <dbReference type="RuleBase" id="RU362125"/>
    </source>
</evidence>
<dbReference type="EMBL" id="JBHSFH010000005">
    <property type="protein sequence ID" value="MFC4494472.1"/>
    <property type="molecule type" value="Genomic_DNA"/>
</dbReference>
<evidence type="ECO:0000259" key="8">
    <source>
        <dbReference type="Pfam" id="PF02770"/>
    </source>
</evidence>
<evidence type="ECO:0000259" key="9">
    <source>
        <dbReference type="Pfam" id="PF02771"/>
    </source>
</evidence>
<name>A0ABV9A5I3_9ACTN</name>
<dbReference type="Pfam" id="PF00441">
    <property type="entry name" value="Acyl-CoA_dh_1"/>
    <property type="match status" value="1"/>
</dbReference>
<evidence type="ECO:0000256" key="3">
    <source>
        <dbReference type="ARBA" id="ARBA00022630"/>
    </source>
</evidence>
<dbReference type="InterPro" id="IPR050741">
    <property type="entry name" value="Acyl-CoA_dehydrogenase"/>
</dbReference>
<reference evidence="11" key="1">
    <citation type="journal article" date="2019" name="Int. J. Syst. Evol. Microbiol.">
        <title>The Global Catalogue of Microorganisms (GCM) 10K type strain sequencing project: providing services to taxonomists for standard genome sequencing and annotation.</title>
        <authorList>
            <consortium name="The Broad Institute Genomics Platform"/>
            <consortium name="The Broad Institute Genome Sequencing Center for Infectious Disease"/>
            <person name="Wu L."/>
            <person name="Ma J."/>
        </authorList>
    </citation>
    <scope>NUCLEOTIDE SEQUENCE [LARGE SCALE GENOMIC DNA]</scope>
    <source>
        <strain evidence="11">CGMCC 4.7357</strain>
    </source>
</reference>
<dbReference type="InterPro" id="IPR037069">
    <property type="entry name" value="AcylCoA_DH/ox_N_sf"/>
</dbReference>
<dbReference type="SUPFAM" id="SSF47203">
    <property type="entry name" value="Acyl-CoA dehydrogenase C-terminal domain-like"/>
    <property type="match status" value="1"/>
</dbReference>
<keyword evidence="3 6" id="KW-0285">Flavoprotein</keyword>
<evidence type="ECO:0000256" key="1">
    <source>
        <dbReference type="ARBA" id="ARBA00001974"/>
    </source>
</evidence>
<keyword evidence="11" id="KW-1185">Reference proteome</keyword>
<dbReference type="PANTHER" id="PTHR48083">
    <property type="entry name" value="MEDIUM-CHAIN SPECIFIC ACYL-COA DEHYDROGENASE, MITOCHONDRIAL-RELATED"/>
    <property type="match status" value="1"/>
</dbReference>
<evidence type="ECO:0000256" key="5">
    <source>
        <dbReference type="ARBA" id="ARBA00023002"/>
    </source>
</evidence>
<keyword evidence="4 6" id="KW-0274">FAD</keyword>
<sequence length="400" mass="42282">MSSVNAALLESEEQRDLRAAVAALGKRYGRDYFTGVVRDGKHTDELWAEAASLGYLGVNLPEEYGGGGSGITELSIVLEELGAAGCPLLMLVVSPAICGTVIARFGTEAQKREWLPGLADGSRKMAFGITEPDAGSNSHRITTTARRDGDDWLLSGRKVFISGVDIADATLVVGRTEDARTGKLKPCLFIVPRDAAGFTRNPIEMELAAPEKQFELVLDDVRLPADALVGGGPSHAGGRGGEDAGLLQLFAGLNPERIMTAAFGIGMGRYALDQALDYARTRQVWKEPIGAHQAIAHPLAQAHIELELARLMTAKAAALYDAGDDMGAGEAANMAKYAAGEACVKAVDQAVHTLGGNGLTREYGLASLITAARVARIAPVSREMILNFVSHQSLGLPKSY</sequence>
<dbReference type="RefSeq" id="WP_386445552.1">
    <property type="nucleotide sequence ID" value="NZ_JBHSFH010000005.1"/>
</dbReference>
<dbReference type="PANTHER" id="PTHR48083:SF1">
    <property type="entry name" value="DEHYDROGENASE, PUTATIVE (AFU_ORTHOLOGUE AFUA_7G06510)-RELATED"/>
    <property type="match status" value="1"/>
</dbReference>
<keyword evidence="5 6" id="KW-0560">Oxidoreductase</keyword>
<evidence type="ECO:0000313" key="11">
    <source>
        <dbReference type="Proteomes" id="UP001595997"/>
    </source>
</evidence>
<dbReference type="Gene3D" id="2.40.110.10">
    <property type="entry name" value="Butyryl-CoA Dehydrogenase, subunit A, domain 2"/>
    <property type="match status" value="1"/>
</dbReference>
<dbReference type="GO" id="GO:0016491">
    <property type="term" value="F:oxidoreductase activity"/>
    <property type="evidence" value="ECO:0007669"/>
    <property type="project" value="UniProtKB-KW"/>
</dbReference>
<protein>
    <submittedName>
        <fullName evidence="10">Acyl-CoA dehydrogenase family protein</fullName>
        <ecNumber evidence="10">1.-.-.-</ecNumber>
    </submittedName>
</protein>
<accession>A0ABV9A5I3</accession>
<evidence type="ECO:0000256" key="4">
    <source>
        <dbReference type="ARBA" id="ARBA00022827"/>
    </source>
</evidence>
<dbReference type="InterPro" id="IPR009100">
    <property type="entry name" value="AcylCoA_DH/oxidase_NM_dom_sf"/>
</dbReference>
<feature type="domain" description="Acyl-CoA dehydrogenase/oxidase N-terminal" evidence="9">
    <location>
        <begin position="11"/>
        <end position="121"/>
    </location>
</feature>
<dbReference type="Pfam" id="PF02770">
    <property type="entry name" value="Acyl-CoA_dh_M"/>
    <property type="match status" value="1"/>
</dbReference>
<evidence type="ECO:0000259" key="7">
    <source>
        <dbReference type="Pfam" id="PF00441"/>
    </source>
</evidence>
<comment type="caution">
    <text evidence="10">The sequence shown here is derived from an EMBL/GenBank/DDBJ whole genome shotgun (WGS) entry which is preliminary data.</text>
</comment>
<dbReference type="Proteomes" id="UP001595997">
    <property type="component" value="Unassembled WGS sequence"/>
</dbReference>
<feature type="domain" description="Acyl-CoA oxidase/dehydrogenase middle" evidence="8">
    <location>
        <begin position="126"/>
        <end position="221"/>
    </location>
</feature>
<organism evidence="10 11">
    <name type="scientific">Streptomyces ovatisporus</name>
    <dbReference type="NCBI Taxonomy" id="1128682"/>
    <lineage>
        <taxon>Bacteria</taxon>
        <taxon>Bacillati</taxon>
        <taxon>Actinomycetota</taxon>
        <taxon>Actinomycetes</taxon>
        <taxon>Kitasatosporales</taxon>
        <taxon>Streptomycetaceae</taxon>
        <taxon>Streptomyces</taxon>
    </lineage>
</organism>
<evidence type="ECO:0000256" key="2">
    <source>
        <dbReference type="ARBA" id="ARBA00009347"/>
    </source>
</evidence>
<feature type="domain" description="Acyl-CoA dehydrogenase/oxidase C-terminal" evidence="7">
    <location>
        <begin position="245"/>
        <end position="389"/>
    </location>
</feature>
<evidence type="ECO:0000313" key="10">
    <source>
        <dbReference type="EMBL" id="MFC4494472.1"/>
    </source>
</evidence>
<dbReference type="InterPro" id="IPR046373">
    <property type="entry name" value="Acyl-CoA_Oxase/DH_mid-dom_sf"/>
</dbReference>
<dbReference type="InterPro" id="IPR006091">
    <property type="entry name" value="Acyl-CoA_Oxase/DH_mid-dom"/>
</dbReference>
<gene>
    <name evidence="10" type="ORF">ACFPA8_10040</name>
</gene>
<comment type="cofactor">
    <cofactor evidence="1 6">
        <name>FAD</name>
        <dbReference type="ChEBI" id="CHEBI:57692"/>
    </cofactor>
</comment>
<proteinExistence type="inferred from homology"/>
<dbReference type="InterPro" id="IPR009075">
    <property type="entry name" value="AcylCo_DH/oxidase_C"/>
</dbReference>
<dbReference type="SUPFAM" id="SSF56645">
    <property type="entry name" value="Acyl-CoA dehydrogenase NM domain-like"/>
    <property type="match status" value="1"/>
</dbReference>
<dbReference type="Pfam" id="PF02771">
    <property type="entry name" value="Acyl-CoA_dh_N"/>
    <property type="match status" value="1"/>
</dbReference>
<dbReference type="InterPro" id="IPR013786">
    <property type="entry name" value="AcylCoA_DH/ox_N"/>
</dbReference>
<dbReference type="Gene3D" id="1.10.540.10">
    <property type="entry name" value="Acyl-CoA dehydrogenase/oxidase, N-terminal domain"/>
    <property type="match status" value="1"/>
</dbReference>